<dbReference type="SMART" id="SM00346">
    <property type="entry name" value="HTH_ICLR"/>
    <property type="match status" value="1"/>
</dbReference>
<feature type="region of interest" description="Disordered" evidence="4">
    <location>
        <begin position="247"/>
        <end position="267"/>
    </location>
</feature>
<dbReference type="GO" id="GO:0003700">
    <property type="term" value="F:DNA-binding transcription factor activity"/>
    <property type="evidence" value="ECO:0007669"/>
    <property type="project" value="TreeGrafter"/>
</dbReference>
<name>A0A3S0BGI4_9CORY</name>
<dbReference type="Gene3D" id="1.10.10.10">
    <property type="entry name" value="Winged helix-like DNA-binding domain superfamily/Winged helix DNA-binding domain"/>
    <property type="match status" value="1"/>
</dbReference>
<evidence type="ECO:0000256" key="3">
    <source>
        <dbReference type="ARBA" id="ARBA00023163"/>
    </source>
</evidence>
<proteinExistence type="predicted"/>
<dbReference type="Gene3D" id="3.30.450.40">
    <property type="match status" value="1"/>
</dbReference>
<dbReference type="GO" id="GO:0045892">
    <property type="term" value="P:negative regulation of DNA-templated transcription"/>
    <property type="evidence" value="ECO:0007669"/>
    <property type="project" value="TreeGrafter"/>
</dbReference>
<dbReference type="InterPro" id="IPR036390">
    <property type="entry name" value="WH_DNA-bd_sf"/>
</dbReference>
<evidence type="ECO:0000259" key="6">
    <source>
        <dbReference type="PROSITE" id="PS51078"/>
    </source>
</evidence>
<reference evidence="7 8" key="1">
    <citation type="submission" date="2018-12" db="EMBL/GenBank/DDBJ databases">
        <title>YIM 101343 draft genome.</title>
        <authorList>
            <person name="Chen X."/>
        </authorList>
    </citation>
    <scope>NUCLEOTIDE SEQUENCE [LARGE SCALE GENOMIC DNA]</scope>
    <source>
        <strain evidence="7 8">YIM 101343</strain>
    </source>
</reference>
<dbReference type="InterPro" id="IPR029016">
    <property type="entry name" value="GAF-like_dom_sf"/>
</dbReference>
<organism evidence="7 8">
    <name type="scientific">Corynebacterium hylobatis</name>
    <dbReference type="NCBI Taxonomy" id="1859290"/>
    <lineage>
        <taxon>Bacteria</taxon>
        <taxon>Bacillati</taxon>
        <taxon>Actinomycetota</taxon>
        <taxon>Actinomycetes</taxon>
        <taxon>Mycobacteriales</taxon>
        <taxon>Corynebacteriaceae</taxon>
        <taxon>Corynebacterium</taxon>
    </lineage>
</organism>
<dbReference type="SUPFAM" id="SSF55781">
    <property type="entry name" value="GAF domain-like"/>
    <property type="match status" value="1"/>
</dbReference>
<dbReference type="Pfam" id="PF09339">
    <property type="entry name" value="HTH_IclR"/>
    <property type="match status" value="1"/>
</dbReference>
<comment type="caution">
    <text evidence="7">The sequence shown here is derived from an EMBL/GenBank/DDBJ whole genome shotgun (WGS) entry which is preliminary data.</text>
</comment>
<dbReference type="GO" id="GO:0003677">
    <property type="term" value="F:DNA binding"/>
    <property type="evidence" value="ECO:0007669"/>
    <property type="project" value="UniProtKB-KW"/>
</dbReference>
<feature type="domain" description="IclR-ED" evidence="6">
    <location>
        <begin position="70"/>
        <end position="249"/>
    </location>
</feature>
<dbReference type="InterPro" id="IPR036388">
    <property type="entry name" value="WH-like_DNA-bd_sf"/>
</dbReference>
<dbReference type="OrthoDB" id="60629at2"/>
<dbReference type="PANTHER" id="PTHR30136:SF24">
    <property type="entry name" value="HTH-TYPE TRANSCRIPTIONAL REPRESSOR ALLR"/>
    <property type="match status" value="1"/>
</dbReference>
<dbReference type="InterPro" id="IPR005471">
    <property type="entry name" value="Tscrpt_reg_IclR_N"/>
</dbReference>
<dbReference type="InterPro" id="IPR050707">
    <property type="entry name" value="HTH_MetabolicPath_Reg"/>
</dbReference>
<gene>
    <name evidence="7" type="ORF">EAH68_07220</name>
</gene>
<dbReference type="SUPFAM" id="SSF46785">
    <property type="entry name" value="Winged helix' DNA-binding domain"/>
    <property type="match status" value="1"/>
</dbReference>
<evidence type="ECO:0000259" key="5">
    <source>
        <dbReference type="PROSITE" id="PS51077"/>
    </source>
</evidence>
<evidence type="ECO:0000313" key="7">
    <source>
        <dbReference type="EMBL" id="RSZ63579.1"/>
    </source>
</evidence>
<dbReference type="EMBL" id="RXHJ01000007">
    <property type="protein sequence ID" value="RSZ63579.1"/>
    <property type="molecule type" value="Genomic_DNA"/>
</dbReference>
<dbReference type="InterPro" id="IPR014757">
    <property type="entry name" value="Tscrpt_reg_IclR_C"/>
</dbReference>
<keyword evidence="1" id="KW-0805">Transcription regulation</keyword>
<keyword evidence="2" id="KW-0238">DNA-binding</keyword>
<dbReference type="PROSITE" id="PS51078">
    <property type="entry name" value="ICLR_ED"/>
    <property type="match status" value="1"/>
</dbReference>
<dbReference type="AlphaFoldDB" id="A0A3S0BGI4"/>
<evidence type="ECO:0000313" key="8">
    <source>
        <dbReference type="Proteomes" id="UP000274907"/>
    </source>
</evidence>
<dbReference type="Pfam" id="PF01614">
    <property type="entry name" value="IclR_C"/>
    <property type="match status" value="1"/>
</dbReference>
<keyword evidence="3" id="KW-0804">Transcription</keyword>
<dbReference type="PROSITE" id="PS51077">
    <property type="entry name" value="HTH_ICLR"/>
    <property type="match status" value="1"/>
</dbReference>
<feature type="domain" description="HTH iclR-type" evidence="5">
    <location>
        <begin position="8"/>
        <end position="69"/>
    </location>
</feature>
<keyword evidence="8" id="KW-1185">Reference proteome</keyword>
<evidence type="ECO:0000256" key="4">
    <source>
        <dbReference type="SAM" id="MobiDB-lite"/>
    </source>
</evidence>
<protein>
    <submittedName>
        <fullName evidence="7">IclR family transcriptional regulator</fullName>
    </submittedName>
</protein>
<dbReference type="Proteomes" id="UP000274907">
    <property type="component" value="Unassembled WGS sequence"/>
</dbReference>
<evidence type="ECO:0000256" key="1">
    <source>
        <dbReference type="ARBA" id="ARBA00023015"/>
    </source>
</evidence>
<accession>A0A3S0BGI4</accession>
<dbReference type="PANTHER" id="PTHR30136">
    <property type="entry name" value="HELIX-TURN-HELIX TRANSCRIPTIONAL REGULATOR, ICLR FAMILY"/>
    <property type="match status" value="1"/>
</dbReference>
<sequence>MANSRSGESVIVRVVRILEVLSGHTASMSVREIAAKASLPVTTAHRLLGELESEDLVARDAAGRWQHGNRLWEIASRGTPTQELRQAALPPMEDLMLELNVHISLGILDRNEVLYLERLGPDEKTVNITQIAGRLPAHATSAGLILTAFGNEEDQELMMRRQLPRFTDDTITDAAALKRLFRQIRRDGFVVASGTIVPESTGLSVPVFGQDEHATAALTVIVPRGDENLAVMIPQLKFAARAIQRRLGGSPDRPQGIRRESNQGPLG</sequence>
<evidence type="ECO:0000256" key="2">
    <source>
        <dbReference type="ARBA" id="ARBA00023125"/>
    </source>
</evidence>